<dbReference type="STRING" id="865937.Gilli_2332"/>
<dbReference type="RefSeq" id="WP_006989269.1">
    <property type="nucleotide sequence ID" value="NZ_JH594606.1"/>
</dbReference>
<gene>
    <name evidence="5" type="ORF">Gilli_2332</name>
</gene>
<dbReference type="HOGENOM" id="CLU_615054_0_0_10"/>
<dbReference type="OrthoDB" id="833020at2"/>
<dbReference type="Gene3D" id="2.60.40.10">
    <property type="entry name" value="Immunoglobulins"/>
    <property type="match status" value="1"/>
</dbReference>
<dbReference type="SUPFAM" id="SSF117074">
    <property type="entry name" value="Hypothetical protein PA1324"/>
    <property type="match status" value="1"/>
</dbReference>
<dbReference type="AlphaFoldDB" id="H2BW42"/>
<evidence type="ECO:0000313" key="6">
    <source>
        <dbReference type="Proteomes" id="UP000003844"/>
    </source>
</evidence>
<evidence type="ECO:0000256" key="2">
    <source>
        <dbReference type="ARBA" id="ARBA00022525"/>
    </source>
</evidence>
<comment type="subcellular location">
    <subcellularLocation>
        <location evidence="1">Secreted</location>
    </subcellularLocation>
</comment>
<feature type="domain" description="SD-repeat containing protein B" evidence="4">
    <location>
        <begin position="191"/>
        <end position="250"/>
    </location>
</feature>
<protein>
    <recommendedName>
        <fullName evidence="4">SD-repeat containing protein B domain-containing protein</fullName>
    </recommendedName>
</protein>
<evidence type="ECO:0000256" key="3">
    <source>
        <dbReference type="ARBA" id="ARBA00022729"/>
    </source>
</evidence>
<dbReference type="InterPro" id="IPR033764">
    <property type="entry name" value="Sdr_B"/>
</dbReference>
<sequence length="445" mass="48421">MEKKIHLLVVLIFIGSLFSGCEPAEESFIINEADSLEVTKEEGDFSGKLQDASLPAYFVAQLSLYESTLLNTYTMSLLGRVVKGAGENKTTTFNYRVSGNGVTPQLDSFYLEIPDCAGNLLSWTPRNSSNLQARAIKWNSSISKTGSQDYSVTYAGDVPLGIITATGIRGSIEETAKILGPCKDVFTLSGNVFIDADQDGEKEGGEFGLSGKNVKLLDGDGNEITTISTAADGSYSFMVLNGNYRISISEDFLNDNYYGIGDPNIDLQNITSNKSALNFGYFVNQDNIIYDLENNLLLDTQPTKFWVQEIRNASKKNASYSKGEIAGFLTAIENRLNSPFQFGSDKIRSALSILGNPIKTPFEEFIQQLLTAELNVISGRGVQLSQQERDAFHEALLTYSEGVACRENNQCSAKSIQSSAAATTTKLVSSRDTRMLSSFNGSGGI</sequence>
<proteinExistence type="predicted"/>
<keyword evidence="3" id="KW-0732">Signal</keyword>
<keyword evidence="6" id="KW-1185">Reference proteome</keyword>
<evidence type="ECO:0000259" key="4">
    <source>
        <dbReference type="Pfam" id="PF17210"/>
    </source>
</evidence>
<name>H2BW42_GILLR</name>
<dbReference type="InterPro" id="IPR013783">
    <property type="entry name" value="Ig-like_fold"/>
</dbReference>
<dbReference type="Pfam" id="PF17210">
    <property type="entry name" value="SdrD_B"/>
    <property type="match status" value="1"/>
</dbReference>
<dbReference type="eggNOG" id="ENOG502ZM1M">
    <property type="taxonomic scope" value="Bacteria"/>
</dbReference>
<dbReference type="PROSITE" id="PS51257">
    <property type="entry name" value="PROKAR_LIPOPROTEIN"/>
    <property type="match status" value="1"/>
</dbReference>
<evidence type="ECO:0000313" key="5">
    <source>
        <dbReference type="EMBL" id="EHQ02959.1"/>
    </source>
</evidence>
<evidence type="ECO:0000256" key="1">
    <source>
        <dbReference type="ARBA" id="ARBA00004613"/>
    </source>
</evidence>
<keyword evidence="2" id="KW-0964">Secreted</keyword>
<dbReference type="Proteomes" id="UP000003844">
    <property type="component" value="Unassembled WGS sequence"/>
</dbReference>
<dbReference type="GO" id="GO:0005576">
    <property type="term" value="C:extracellular region"/>
    <property type="evidence" value="ECO:0007669"/>
    <property type="project" value="UniProtKB-SubCell"/>
</dbReference>
<dbReference type="EMBL" id="JH594606">
    <property type="protein sequence ID" value="EHQ02959.1"/>
    <property type="molecule type" value="Genomic_DNA"/>
</dbReference>
<accession>H2BW42</accession>
<organism evidence="5 6">
    <name type="scientific">Gillisia limnaea (strain DSM 15749 / LMG 21470 / R-8282)</name>
    <dbReference type="NCBI Taxonomy" id="865937"/>
    <lineage>
        <taxon>Bacteria</taxon>
        <taxon>Pseudomonadati</taxon>
        <taxon>Bacteroidota</taxon>
        <taxon>Flavobacteriia</taxon>
        <taxon>Flavobacteriales</taxon>
        <taxon>Flavobacteriaceae</taxon>
        <taxon>Gillisia</taxon>
    </lineage>
</organism>
<reference evidence="6" key="1">
    <citation type="journal article" date="2012" name="Stand. Genomic Sci.">
        <title>Genome sequence of the Antarctic rhodopsins-containing flavobacterium Gillisia limnaea type strain (R-8282(T)).</title>
        <authorList>
            <person name="Riedel T."/>
            <person name="Held B."/>
            <person name="Nolan M."/>
            <person name="Lucas S."/>
            <person name="Lapidus A."/>
            <person name="Tice H."/>
            <person name="Del Rio T.G."/>
            <person name="Cheng J.F."/>
            <person name="Han C."/>
            <person name="Tapia R."/>
            <person name="Goodwin L.A."/>
            <person name="Pitluck S."/>
            <person name="Liolios K."/>
            <person name="Mavromatis K."/>
            <person name="Pagani I."/>
            <person name="Ivanova N."/>
            <person name="Mikhailova N."/>
            <person name="Pati A."/>
            <person name="Chen A."/>
            <person name="Palaniappan K."/>
            <person name="Land M."/>
            <person name="Rohde M."/>
            <person name="Tindall B.J."/>
            <person name="Detter J.C."/>
            <person name="Goker M."/>
            <person name="Bristow J."/>
            <person name="Eisen J.A."/>
            <person name="Markowitz V."/>
            <person name="Hugenholtz P."/>
            <person name="Kyrpides N.C."/>
            <person name="Klenk H.P."/>
            <person name="Woyke T."/>
        </authorList>
    </citation>
    <scope>NUCLEOTIDE SEQUENCE [LARGE SCALE GENOMIC DNA]</scope>
    <source>
        <strain evidence="6">DSM 15749 / LMG 21470 / R-8282</strain>
    </source>
</reference>